<dbReference type="EC" id="1.13.11.93" evidence="6"/>
<protein>
    <recommendedName>
        <fullName evidence="6">2-oxoadipate dioxygenase/decarboxylase</fullName>
        <ecNumber evidence="6">1.13.11.93</ecNumber>
    </recommendedName>
    <alternativeName>
        <fullName evidence="7">2-hydroxyglutarate synthase</fullName>
    </alternativeName>
</protein>
<dbReference type="SMART" id="SM01150">
    <property type="entry name" value="DUF1338"/>
    <property type="match status" value="1"/>
</dbReference>
<evidence type="ECO:0000256" key="4">
    <source>
        <dbReference type="ARBA" id="ARBA00023004"/>
    </source>
</evidence>
<evidence type="ECO:0000313" key="8">
    <source>
        <dbReference type="EMBL" id="EQB13384.1"/>
    </source>
</evidence>
<dbReference type="Pfam" id="PF07063">
    <property type="entry name" value="HGLS"/>
    <property type="match status" value="1"/>
</dbReference>
<dbReference type="eggNOG" id="COG5383">
    <property type="taxonomic scope" value="Bacteria"/>
</dbReference>
<dbReference type="GO" id="GO:0051213">
    <property type="term" value="F:dioxygenase activity"/>
    <property type="evidence" value="ECO:0007669"/>
    <property type="project" value="UniProtKB-KW"/>
</dbReference>
<dbReference type="PANTHER" id="PTHR31136:SF5">
    <property type="entry name" value="2-OXOADIPATE DIOXYGENASE_DECARBOXYLASE, CHLOROPLASTIC"/>
    <property type="match status" value="1"/>
</dbReference>
<dbReference type="InterPro" id="IPR009770">
    <property type="entry name" value="HGLS"/>
</dbReference>
<evidence type="ECO:0000256" key="6">
    <source>
        <dbReference type="ARBA" id="ARBA00035023"/>
    </source>
</evidence>
<evidence type="ECO:0000256" key="7">
    <source>
        <dbReference type="ARBA" id="ARBA00035045"/>
    </source>
</evidence>
<keyword evidence="3" id="KW-0560">Oxidoreductase</keyword>
<evidence type="ECO:0000256" key="2">
    <source>
        <dbReference type="ARBA" id="ARBA00022964"/>
    </source>
</evidence>
<comment type="caution">
    <text evidence="8">The sequence shown here is derived from an EMBL/GenBank/DDBJ whole genome shotgun (WGS) entry which is preliminary data.</text>
</comment>
<dbReference type="Gene3D" id="3.10.180.50">
    <property type="match status" value="1"/>
</dbReference>
<dbReference type="PATRIC" id="fig|1331060.3.peg.3220"/>
<gene>
    <name evidence="8" type="ORF">RLDS_16760</name>
</gene>
<dbReference type="PANTHER" id="PTHR31136">
    <property type="entry name" value="DUF1338 DOMAIN-CONTAINING PROTEIN"/>
    <property type="match status" value="1"/>
</dbReference>
<evidence type="ECO:0000256" key="3">
    <source>
        <dbReference type="ARBA" id="ARBA00023002"/>
    </source>
</evidence>
<evidence type="ECO:0000256" key="1">
    <source>
        <dbReference type="ARBA" id="ARBA00001954"/>
    </source>
</evidence>
<dbReference type="EMBL" id="ATDP01000097">
    <property type="protein sequence ID" value="EQB13384.1"/>
    <property type="molecule type" value="Genomic_DNA"/>
</dbReference>
<sequence>MSSIERLVIGALGETDGRHTLAMLDIAPALLAESGKDVSRGAFAMAMNVALFHDLMARVPSGDVYVRDSLADGRRIVFDHGALRTIRFPDGPTGELPGGEDAFTRIFLPLGYKMAAIYPLDRLKMTGRAYRHIDHPDAIPQFFLSELHVDRFNPEFEQAAQRVFGTSRDPLDNAAKAVLDRFAAGEAVAFDVALAALPTIVAAFNRQHAPPSFADYQLLLSHSNEAAWIATEGNAFNHATDRVPDVATLAQRLKDEDRPMKERLEISASGRVRQTAFRADSVMRPFADGETRQVSGSFFEFISRDIDPETGLIDLAFDTGNATGIFAMTSARDSAQEGTTR</sequence>
<name>T0IUQ0_9SPHN</name>
<comment type="similarity">
    <text evidence="5">Belongs to the 2-oxoadipate dioxygenase/decarboxylase family.</text>
</comment>
<keyword evidence="2" id="KW-0223">Dioxygenase</keyword>
<keyword evidence="4" id="KW-0408">Iron</keyword>
<dbReference type="Proteomes" id="UP000015531">
    <property type="component" value="Unassembled WGS sequence"/>
</dbReference>
<proteinExistence type="inferred from homology"/>
<keyword evidence="9" id="KW-1185">Reference proteome</keyword>
<dbReference type="AlphaFoldDB" id="T0IUQ0"/>
<reference evidence="8 9" key="1">
    <citation type="journal article" date="2013" name="Genome Announc.">
        <title>Draft Genome Sequence of Sphingobium lactosutens Strain DS20T, Isolated from a Hexachlorocyclohexane Dumpsite.</title>
        <authorList>
            <person name="Kumar R."/>
            <person name="Dwivedi V."/>
            <person name="Negi V."/>
            <person name="Khurana J.P."/>
            <person name="Lal R."/>
        </authorList>
    </citation>
    <scope>NUCLEOTIDE SEQUENCE [LARGE SCALE GENOMIC DNA]</scope>
    <source>
        <strain evidence="8 9">DS20</strain>
    </source>
</reference>
<accession>T0IUQ0</accession>
<evidence type="ECO:0000313" key="9">
    <source>
        <dbReference type="Proteomes" id="UP000015531"/>
    </source>
</evidence>
<evidence type="ECO:0000256" key="5">
    <source>
        <dbReference type="ARBA" id="ARBA00035013"/>
    </source>
</evidence>
<organism evidence="8 9">
    <name type="scientific">Sphingobium lactosutens DS20</name>
    <dbReference type="NCBI Taxonomy" id="1331060"/>
    <lineage>
        <taxon>Bacteria</taxon>
        <taxon>Pseudomonadati</taxon>
        <taxon>Pseudomonadota</taxon>
        <taxon>Alphaproteobacteria</taxon>
        <taxon>Sphingomonadales</taxon>
        <taxon>Sphingomonadaceae</taxon>
        <taxon>Sphingobium</taxon>
    </lineage>
</organism>
<comment type="cofactor">
    <cofactor evidence="1">
        <name>Fe(2+)</name>
        <dbReference type="ChEBI" id="CHEBI:29033"/>
    </cofactor>
</comment>